<dbReference type="Pfam" id="PF13400">
    <property type="entry name" value="Tad"/>
    <property type="match status" value="1"/>
</dbReference>
<keyword evidence="1" id="KW-1133">Transmembrane helix</keyword>
<dbReference type="EMBL" id="QRBB01000001">
    <property type="protein sequence ID" value="RDS78065.1"/>
    <property type="molecule type" value="Genomic_DNA"/>
</dbReference>
<sequence>MTGTRAGMNFLTRLRRDTRGNTLAIAAAAMVPLIGIVGGAVDMSRIYIVKTRLQHACDAGALAGRKAMGSGQWSQANFAARDAAEKFFDANIAQDAYGAEDITRTFTESAGRVTGTATADLPMSLMRIFGIGESTPSVTCDAEMRLPNTDIMFVLDVTGSMNDPIPGESTRKIDALKTSVKCFYEIVARRDTTANCATGTPTGGTSSDVQIRFGFVPYNTNVNVGRLLPASYFKNSHNYQTRITTKEYGPWGAWSDTGFISCGQRNTWTEEYDYVGYAWWNGKCQYNKRERTAAKYTYDQFTVDVSGFKTGERDSATVKIGNSFTRTVDWPGCIEERQTVRSGNYWPIPAGAYDLQIDELPTDDARRWAPALPDLIYTRGSTSATRSQDFDRKQIKNTTAEYAQPSDNCPTEAVKLQEWDAASGFESYVDGLSTRGNTYHDIGLLWGARLLSANGIFKSENELTPKGGEIDRHLIFMTDGDTVANNYDYTAYGVGWYDQRTTTGNDYNHQVNARFDALCDEIKNLTPRGITLWVVSFGDGTNGVTKNRLEGCATGDTYYFHAADSAQLQQTFKRIADDISQLRLTR</sequence>
<protein>
    <submittedName>
        <fullName evidence="3">Pilus assembly protein TadG</fullName>
    </submittedName>
</protein>
<evidence type="ECO:0000313" key="4">
    <source>
        <dbReference type="Proteomes" id="UP000254101"/>
    </source>
</evidence>
<dbReference type="SUPFAM" id="SSF53300">
    <property type="entry name" value="vWA-like"/>
    <property type="match status" value="1"/>
</dbReference>
<keyword evidence="4" id="KW-1185">Reference proteome</keyword>
<organism evidence="3 4">
    <name type="scientific">Alteriqipengyuania lutimaris</name>
    <dbReference type="NCBI Taxonomy" id="1538146"/>
    <lineage>
        <taxon>Bacteria</taxon>
        <taxon>Pseudomonadati</taxon>
        <taxon>Pseudomonadota</taxon>
        <taxon>Alphaproteobacteria</taxon>
        <taxon>Sphingomonadales</taxon>
        <taxon>Erythrobacteraceae</taxon>
        <taxon>Alteriqipengyuania</taxon>
    </lineage>
</organism>
<keyword evidence="1" id="KW-0812">Transmembrane</keyword>
<feature type="domain" description="Putative Flp pilus-assembly TadG-like N-terminal" evidence="2">
    <location>
        <begin position="20"/>
        <end position="64"/>
    </location>
</feature>
<evidence type="ECO:0000256" key="1">
    <source>
        <dbReference type="SAM" id="Phobius"/>
    </source>
</evidence>
<name>A0A395LMT5_9SPHN</name>
<keyword evidence="1" id="KW-0472">Membrane</keyword>
<dbReference type="Proteomes" id="UP000254101">
    <property type="component" value="Unassembled WGS sequence"/>
</dbReference>
<feature type="transmembrane region" description="Helical" evidence="1">
    <location>
        <begin position="21"/>
        <end position="41"/>
    </location>
</feature>
<reference evidence="3 4" key="1">
    <citation type="submission" date="2018-07" db="EMBL/GenBank/DDBJ databases">
        <title>Erythrobacter nanhaiensis sp. nov., a novel member of the genus Erythrobacter isolated from the South China Sea.</title>
        <authorList>
            <person name="Chen X."/>
            <person name="Liu J."/>
        </authorList>
    </citation>
    <scope>NUCLEOTIDE SEQUENCE [LARGE SCALE GENOMIC DNA]</scope>
    <source>
        <strain evidence="3 4">S-5</strain>
    </source>
</reference>
<gene>
    <name evidence="3" type="ORF">DL238_10950</name>
</gene>
<evidence type="ECO:0000259" key="2">
    <source>
        <dbReference type="Pfam" id="PF13400"/>
    </source>
</evidence>
<comment type="caution">
    <text evidence="3">The sequence shown here is derived from an EMBL/GenBank/DDBJ whole genome shotgun (WGS) entry which is preliminary data.</text>
</comment>
<dbReference type="Gene3D" id="3.40.50.410">
    <property type="entry name" value="von Willebrand factor, type A domain"/>
    <property type="match status" value="2"/>
</dbReference>
<accession>A0A395LMT5</accession>
<proteinExistence type="predicted"/>
<evidence type="ECO:0000313" key="3">
    <source>
        <dbReference type="EMBL" id="RDS78065.1"/>
    </source>
</evidence>
<dbReference type="AlphaFoldDB" id="A0A395LMT5"/>
<dbReference type="OrthoDB" id="7522752at2"/>
<dbReference type="InterPro" id="IPR028087">
    <property type="entry name" value="Tad_N"/>
</dbReference>
<dbReference type="InterPro" id="IPR036465">
    <property type="entry name" value="vWFA_dom_sf"/>
</dbReference>